<name>A0AA35T6S3_GEOBA</name>
<protein>
    <submittedName>
        <fullName evidence="1">Uncharacterized protein</fullName>
    </submittedName>
</protein>
<proteinExistence type="predicted"/>
<dbReference type="AlphaFoldDB" id="A0AA35T6S3"/>
<comment type="caution">
    <text evidence="1">The sequence shown here is derived from an EMBL/GenBank/DDBJ whole genome shotgun (WGS) entry which is preliminary data.</text>
</comment>
<reference evidence="1" key="1">
    <citation type="submission" date="2023-03" db="EMBL/GenBank/DDBJ databases">
        <authorList>
            <person name="Steffen K."/>
            <person name="Cardenas P."/>
        </authorList>
    </citation>
    <scope>NUCLEOTIDE SEQUENCE</scope>
</reference>
<evidence type="ECO:0000313" key="2">
    <source>
        <dbReference type="Proteomes" id="UP001174909"/>
    </source>
</evidence>
<accession>A0AA35T6S3</accession>
<evidence type="ECO:0000313" key="1">
    <source>
        <dbReference type="EMBL" id="CAI8041836.1"/>
    </source>
</evidence>
<organism evidence="1 2">
    <name type="scientific">Geodia barretti</name>
    <name type="common">Barrett's horny sponge</name>
    <dbReference type="NCBI Taxonomy" id="519541"/>
    <lineage>
        <taxon>Eukaryota</taxon>
        <taxon>Metazoa</taxon>
        <taxon>Porifera</taxon>
        <taxon>Demospongiae</taxon>
        <taxon>Heteroscleromorpha</taxon>
        <taxon>Tetractinellida</taxon>
        <taxon>Astrophorina</taxon>
        <taxon>Geodiidae</taxon>
        <taxon>Geodia</taxon>
    </lineage>
</organism>
<dbReference type="Proteomes" id="UP001174909">
    <property type="component" value="Unassembled WGS sequence"/>
</dbReference>
<gene>
    <name evidence="1" type="ORF">GBAR_LOCUS23220</name>
</gene>
<keyword evidence="2" id="KW-1185">Reference proteome</keyword>
<sequence length="109" mass="12576">MDVLQVEMGEVMEMWNTHIIRQDRSRLNVGGVPDELFFIPEMRGYVNQIFAVDPLDVAFCKPHTKEKPLPVPPEFVDLADILMRENGWSIPDNCEDALKLYVDLLNCIE</sequence>
<dbReference type="EMBL" id="CASHTH010003213">
    <property type="protein sequence ID" value="CAI8041836.1"/>
    <property type="molecule type" value="Genomic_DNA"/>
</dbReference>